<dbReference type="InterPro" id="IPR036554">
    <property type="entry name" value="GHMP_kinase_C_sf"/>
</dbReference>
<evidence type="ECO:0000256" key="7">
    <source>
        <dbReference type="ARBA" id="ARBA00022842"/>
    </source>
</evidence>
<keyword evidence="4" id="KW-0547">Nucleotide-binding</keyword>
<evidence type="ECO:0000256" key="1">
    <source>
        <dbReference type="ARBA" id="ARBA00022490"/>
    </source>
</evidence>
<sequence length="311" mass="32785">MKKSATGTSHAKVILTGEHAVVYNQPAIALPLPDMSLTVSISERNHGQIVLAPGYQGPLTEMAEMYEGVRQLIVRLLHSFSAPDLAFKLKITSTIPEERGMGSSAATAVAITRAFFNYFEAPLSNAELQKWASIEESITHGSSSGIDAATVAHDVPIWFIKGQEPTTMPMDLSATLIIADTGIHGQTGLAVSVVRQHLMLGEDNAQERIEQLGHISAISRDALANNDIQQLGSAMNDAQTHLSALGVSHPELDKLVMASRSAGALGAKLTGGGVGGAMLALTDTPETTAAVITALETAGAREIWVQSYPQG</sequence>
<dbReference type="GO" id="GO:0005829">
    <property type="term" value="C:cytosol"/>
    <property type="evidence" value="ECO:0007669"/>
    <property type="project" value="TreeGrafter"/>
</dbReference>
<evidence type="ECO:0000256" key="5">
    <source>
        <dbReference type="ARBA" id="ARBA00022777"/>
    </source>
</evidence>
<reference evidence="12 13" key="1">
    <citation type="journal article" date="2014" name="Genome Announc.">
        <title>Complete Genome Sequences of Fish Pathogenic Weissella ceti Strains WS74 and WS105.</title>
        <authorList>
            <person name="Figueiredo H.C."/>
            <person name="Leal C.A."/>
            <person name="Dorella F.A."/>
            <person name="Carvalho A.F."/>
            <person name="Soares S.C."/>
            <person name="Pereira F.L."/>
            <person name="Azevedo V.A."/>
        </authorList>
    </citation>
    <scope>NUCLEOTIDE SEQUENCE [LARGE SCALE GENOMIC DNA]</scope>
    <source>
        <strain evidence="12 13">WS74</strain>
    </source>
</reference>
<evidence type="ECO:0000259" key="11">
    <source>
        <dbReference type="Pfam" id="PF08544"/>
    </source>
</evidence>
<evidence type="ECO:0000256" key="8">
    <source>
        <dbReference type="ARBA" id="ARBA00023098"/>
    </source>
</evidence>
<dbReference type="Pfam" id="PF08544">
    <property type="entry name" value="GHMP_kinases_C"/>
    <property type="match status" value="1"/>
</dbReference>
<dbReference type="KEGG" id="wct:WS74_0631"/>
<evidence type="ECO:0000313" key="13">
    <source>
        <dbReference type="Proteomes" id="UP000029079"/>
    </source>
</evidence>
<dbReference type="PATRIC" id="fig|759620.7.peg.655"/>
<dbReference type="SUPFAM" id="SSF54211">
    <property type="entry name" value="Ribosomal protein S5 domain 2-like"/>
    <property type="match status" value="1"/>
</dbReference>
<keyword evidence="1" id="KW-0963">Cytoplasm</keyword>
<accession>A0A075U039</accession>
<dbReference type="AlphaFoldDB" id="A0A075U039"/>
<evidence type="ECO:0000259" key="10">
    <source>
        <dbReference type="Pfam" id="PF00288"/>
    </source>
</evidence>
<dbReference type="Gene3D" id="3.30.230.10">
    <property type="match status" value="1"/>
</dbReference>
<dbReference type="GO" id="GO:0019287">
    <property type="term" value="P:isopentenyl diphosphate biosynthetic process, mevalonate pathway"/>
    <property type="evidence" value="ECO:0007669"/>
    <property type="project" value="UniProtKB-UniPathway"/>
</dbReference>
<dbReference type="InterPro" id="IPR013750">
    <property type="entry name" value="GHMP_kinase_C_dom"/>
</dbReference>
<gene>
    <name evidence="12" type="ORF">WS74_0631</name>
</gene>
<feature type="domain" description="GHMP kinase C-terminal" evidence="11">
    <location>
        <begin position="220"/>
        <end position="299"/>
    </location>
</feature>
<feature type="domain" description="GHMP kinase N-terminal" evidence="10">
    <location>
        <begin position="78"/>
        <end position="151"/>
    </location>
</feature>
<dbReference type="PRINTS" id="PR00959">
    <property type="entry name" value="MEVGALKINASE"/>
</dbReference>
<keyword evidence="6" id="KW-0067">ATP-binding</keyword>
<dbReference type="InterPro" id="IPR006205">
    <property type="entry name" value="Mev_gal_kin"/>
</dbReference>
<name>A0A075U039_9LACO</name>
<dbReference type="GO" id="GO:0005524">
    <property type="term" value="F:ATP binding"/>
    <property type="evidence" value="ECO:0007669"/>
    <property type="project" value="UniProtKB-KW"/>
</dbReference>
<dbReference type="InterPro" id="IPR020568">
    <property type="entry name" value="Ribosomal_Su5_D2-typ_SF"/>
</dbReference>
<organism evidence="12 13">
    <name type="scientific">Weissella ceti</name>
    <dbReference type="NCBI Taxonomy" id="759620"/>
    <lineage>
        <taxon>Bacteria</taxon>
        <taxon>Bacillati</taxon>
        <taxon>Bacillota</taxon>
        <taxon>Bacilli</taxon>
        <taxon>Lactobacillales</taxon>
        <taxon>Lactobacillaceae</taxon>
        <taxon>Weissella</taxon>
    </lineage>
</organism>
<dbReference type="PANTHER" id="PTHR43290:SF2">
    <property type="entry name" value="MEVALONATE KINASE"/>
    <property type="match status" value="1"/>
</dbReference>
<evidence type="ECO:0000256" key="9">
    <source>
        <dbReference type="ARBA" id="ARBA00029438"/>
    </source>
</evidence>
<dbReference type="OrthoDB" id="9764892at2"/>
<reference evidence="13" key="2">
    <citation type="submission" date="2014-08" db="EMBL/GenBank/DDBJ databases">
        <title>Complete genome of Weissella ceti strain WS74 isolated from diseased rainbow trout in Brazil.</title>
        <authorList>
            <person name="Figueiredo H.C.P."/>
            <person name="Leal C.A.G."/>
            <person name="Pereira F.L."/>
            <person name="Soares S.C."/>
            <person name="Dorella F.A."/>
            <person name="Carvalho A.F."/>
            <person name="Azevedo V.A.C."/>
        </authorList>
    </citation>
    <scope>NUCLEOTIDE SEQUENCE [LARGE SCALE GENOMIC DNA]</scope>
    <source>
        <strain evidence="13">WS74</strain>
    </source>
</reference>
<protein>
    <submittedName>
        <fullName evidence="12">Mevalonate kinase</fullName>
    </submittedName>
</protein>
<dbReference type="InterPro" id="IPR006204">
    <property type="entry name" value="GHMP_kinase_N_dom"/>
</dbReference>
<dbReference type="NCBIfam" id="TIGR00549">
    <property type="entry name" value="mevalon_kin"/>
    <property type="match status" value="1"/>
</dbReference>
<dbReference type="PANTHER" id="PTHR43290">
    <property type="entry name" value="MEVALONATE KINASE"/>
    <property type="match status" value="1"/>
</dbReference>
<keyword evidence="5 12" id="KW-0418">Kinase</keyword>
<dbReference type="GO" id="GO:0004496">
    <property type="term" value="F:mevalonate kinase activity"/>
    <property type="evidence" value="ECO:0007669"/>
    <property type="project" value="InterPro"/>
</dbReference>
<dbReference type="KEGG" id="wce:WS08_0629"/>
<keyword evidence="3" id="KW-0808">Transferase</keyword>
<proteinExistence type="predicted"/>
<evidence type="ECO:0000256" key="6">
    <source>
        <dbReference type="ARBA" id="ARBA00022840"/>
    </source>
</evidence>
<keyword evidence="8" id="KW-0443">Lipid metabolism</keyword>
<evidence type="ECO:0000256" key="2">
    <source>
        <dbReference type="ARBA" id="ARBA00022516"/>
    </source>
</evidence>
<evidence type="ECO:0000313" key="12">
    <source>
        <dbReference type="EMBL" id="AIM62883.1"/>
    </source>
</evidence>
<comment type="pathway">
    <text evidence="9">Isoprenoid biosynthesis; isopentenyl diphosphate biosynthesis via mevalonate pathway; isopentenyl diphosphate from (R)-mevalonate: step 1/3.</text>
</comment>
<dbReference type="EMBL" id="CP009223">
    <property type="protein sequence ID" value="AIM62883.1"/>
    <property type="molecule type" value="Genomic_DNA"/>
</dbReference>
<dbReference type="InterPro" id="IPR014721">
    <property type="entry name" value="Ribsml_uS5_D2-typ_fold_subgr"/>
</dbReference>
<dbReference type="STRING" id="759620.WS105_0691"/>
<dbReference type="RefSeq" id="WP_009765274.1">
    <property type="nucleotide sequence ID" value="NZ_CP009223.1"/>
</dbReference>
<keyword evidence="7" id="KW-0460">Magnesium</keyword>
<evidence type="ECO:0000256" key="3">
    <source>
        <dbReference type="ARBA" id="ARBA00022679"/>
    </source>
</evidence>
<dbReference type="UniPathway" id="UPA00057">
    <property type="reaction ID" value="UER00098"/>
</dbReference>
<dbReference type="Gene3D" id="3.30.70.890">
    <property type="entry name" value="GHMP kinase, C-terminal domain"/>
    <property type="match status" value="1"/>
</dbReference>
<keyword evidence="13" id="KW-1185">Reference proteome</keyword>
<evidence type="ECO:0000256" key="4">
    <source>
        <dbReference type="ARBA" id="ARBA00022741"/>
    </source>
</evidence>
<dbReference type="SUPFAM" id="SSF55060">
    <property type="entry name" value="GHMP Kinase, C-terminal domain"/>
    <property type="match status" value="1"/>
</dbReference>
<keyword evidence="2" id="KW-0444">Lipid biosynthesis</keyword>
<dbReference type="Pfam" id="PF00288">
    <property type="entry name" value="GHMP_kinases_N"/>
    <property type="match status" value="1"/>
</dbReference>
<dbReference type="Proteomes" id="UP000029079">
    <property type="component" value="Chromosome"/>
</dbReference>
<dbReference type="KEGG" id="wci:WS105_0691"/>